<dbReference type="KEGG" id="anr:Ana3638_01075"/>
<evidence type="ECO:0000259" key="9">
    <source>
        <dbReference type="Pfam" id="PF01163"/>
    </source>
</evidence>
<dbReference type="GO" id="GO:0004674">
    <property type="term" value="F:protein serine/threonine kinase activity"/>
    <property type="evidence" value="ECO:0007669"/>
    <property type="project" value="UniProtKB-KW"/>
</dbReference>
<keyword evidence="3" id="KW-0808">Transferase</keyword>
<dbReference type="AlphaFoldDB" id="A0A6P1THQ3"/>
<dbReference type="RefSeq" id="WP_161836250.1">
    <property type="nucleotide sequence ID" value="NZ_CP048000.1"/>
</dbReference>
<keyword evidence="11" id="KW-1185">Reference proteome</keyword>
<name>A0A6P1THQ3_9FIRM</name>
<accession>A0A6P1THQ3</accession>
<evidence type="ECO:0000256" key="8">
    <source>
        <dbReference type="ARBA" id="ARBA00048679"/>
    </source>
</evidence>
<sequence length="272" mass="30974">MQNEILSAFNLNGEINSLHGGQNTSVRVKDAVLKPVGENEQIYEWALTILNEINPHEYRLSKPIISNNNTFVYKGWCCTRYEPGEHRDGNVKQKLEVSRLFHSDLAEVDFVNIPKANDPWSISQRIAWQKENLPSNLSKEASKILDELISKIKLKENYKLQIIHADLSGNILFDKALNPLIIDFSPTIAPVKYAEAILVCDCIAWQGSPISEIGLICCSKNNIEMILRAVIFRLSVAAIFAGNNYDTFVEEYQKFKPIIDYVNRELEYRTLG</sequence>
<evidence type="ECO:0000256" key="5">
    <source>
        <dbReference type="ARBA" id="ARBA00022777"/>
    </source>
</evidence>
<evidence type="ECO:0000313" key="11">
    <source>
        <dbReference type="Proteomes" id="UP000464314"/>
    </source>
</evidence>
<evidence type="ECO:0000256" key="4">
    <source>
        <dbReference type="ARBA" id="ARBA00022741"/>
    </source>
</evidence>
<keyword evidence="6" id="KW-0067">ATP-binding</keyword>
<comment type="catalytic activity">
    <reaction evidence="7">
        <text>L-threonyl-[protein] + ATP = O-phospho-L-threonyl-[protein] + ADP + H(+)</text>
        <dbReference type="Rhea" id="RHEA:46608"/>
        <dbReference type="Rhea" id="RHEA-COMP:11060"/>
        <dbReference type="Rhea" id="RHEA-COMP:11605"/>
        <dbReference type="ChEBI" id="CHEBI:15378"/>
        <dbReference type="ChEBI" id="CHEBI:30013"/>
        <dbReference type="ChEBI" id="CHEBI:30616"/>
        <dbReference type="ChEBI" id="CHEBI:61977"/>
        <dbReference type="ChEBI" id="CHEBI:456216"/>
        <dbReference type="EC" id="2.7.11.1"/>
    </reaction>
</comment>
<dbReference type="EMBL" id="CP048000">
    <property type="protein sequence ID" value="QHQ59561.1"/>
    <property type="molecule type" value="Genomic_DNA"/>
</dbReference>
<reference evidence="10 11" key="1">
    <citation type="submission" date="2020-01" db="EMBL/GenBank/DDBJ databases">
        <title>Genome analysis of Anaerocolumna sp. CBA3638.</title>
        <authorList>
            <person name="Kim J."/>
            <person name="Roh S.W."/>
        </authorList>
    </citation>
    <scope>NUCLEOTIDE SEQUENCE [LARGE SCALE GENOMIC DNA]</scope>
    <source>
        <strain evidence="10 11">CBA3638</strain>
    </source>
</reference>
<keyword evidence="5" id="KW-0418">Kinase</keyword>
<evidence type="ECO:0000256" key="1">
    <source>
        <dbReference type="ARBA" id="ARBA00012513"/>
    </source>
</evidence>
<protein>
    <recommendedName>
        <fullName evidence="1">non-specific serine/threonine protein kinase</fullName>
        <ecNumber evidence="1">2.7.11.1</ecNumber>
    </recommendedName>
</protein>
<evidence type="ECO:0000256" key="6">
    <source>
        <dbReference type="ARBA" id="ARBA00022840"/>
    </source>
</evidence>
<evidence type="ECO:0000256" key="2">
    <source>
        <dbReference type="ARBA" id="ARBA00022527"/>
    </source>
</evidence>
<gene>
    <name evidence="10" type="ORF">Ana3638_01075</name>
</gene>
<proteinExistence type="predicted"/>
<dbReference type="Proteomes" id="UP000464314">
    <property type="component" value="Chromosome"/>
</dbReference>
<comment type="catalytic activity">
    <reaction evidence="8">
        <text>L-seryl-[protein] + ATP = O-phospho-L-seryl-[protein] + ADP + H(+)</text>
        <dbReference type="Rhea" id="RHEA:17989"/>
        <dbReference type="Rhea" id="RHEA-COMP:9863"/>
        <dbReference type="Rhea" id="RHEA-COMP:11604"/>
        <dbReference type="ChEBI" id="CHEBI:15378"/>
        <dbReference type="ChEBI" id="CHEBI:29999"/>
        <dbReference type="ChEBI" id="CHEBI:30616"/>
        <dbReference type="ChEBI" id="CHEBI:83421"/>
        <dbReference type="ChEBI" id="CHEBI:456216"/>
        <dbReference type="EC" id="2.7.11.1"/>
    </reaction>
</comment>
<evidence type="ECO:0000256" key="7">
    <source>
        <dbReference type="ARBA" id="ARBA00047899"/>
    </source>
</evidence>
<keyword evidence="4" id="KW-0547">Nucleotide-binding</keyword>
<dbReference type="EC" id="2.7.11.1" evidence="1"/>
<feature type="domain" description="RIO-type" evidence="9">
    <location>
        <begin position="133"/>
        <end position="189"/>
    </location>
</feature>
<dbReference type="Pfam" id="PF01163">
    <property type="entry name" value="RIO1"/>
    <property type="match status" value="1"/>
</dbReference>
<evidence type="ECO:0000256" key="3">
    <source>
        <dbReference type="ARBA" id="ARBA00022679"/>
    </source>
</evidence>
<dbReference type="GO" id="GO:0005524">
    <property type="term" value="F:ATP binding"/>
    <property type="evidence" value="ECO:0007669"/>
    <property type="project" value="UniProtKB-KW"/>
</dbReference>
<dbReference type="InterPro" id="IPR018934">
    <property type="entry name" value="RIO_dom"/>
</dbReference>
<evidence type="ECO:0000313" key="10">
    <source>
        <dbReference type="EMBL" id="QHQ59561.1"/>
    </source>
</evidence>
<keyword evidence="2" id="KW-0723">Serine/threonine-protein kinase</keyword>
<organism evidence="10 11">
    <name type="scientific">Anaerocolumna sedimenticola</name>
    <dbReference type="NCBI Taxonomy" id="2696063"/>
    <lineage>
        <taxon>Bacteria</taxon>
        <taxon>Bacillati</taxon>
        <taxon>Bacillota</taxon>
        <taxon>Clostridia</taxon>
        <taxon>Lachnospirales</taxon>
        <taxon>Lachnospiraceae</taxon>
        <taxon>Anaerocolumna</taxon>
    </lineage>
</organism>